<evidence type="ECO:0000313" key="2">
    <source>
        <dbReference type="Proteomes" id="UP000012164"/>
    </source>
</evidence>
<gene>
    <name evidence="1" type="ORF">LEP1GSC079_1056</name>
</gene>
<reference evidence="1 2" key="1">
    <citation type="submission" date="2013-01" db="EMBL/GenBank/DDBJ databases">
        <authorList>
            <person name="Harkins D.M."/>
            <person name="Durkin A.S."/>
            <person name="Brinkac L.M."/>
            <person name="Haft D.H."/>
            <person name="Selengut J.D."/>
            <person name="Sanka R."/>
            <person name="DePew J."/>
            <person name="Purushe J."/>
            <person name="Peacock S.J."/>
            <person name="Thaipadungpanit J."/>
            <person name="Wuthiekanun V.W."/>
            <person name="Day N.P."/>
            <person name="Vinetz J.M."/>
            <person name="Sutton G.G."/>
            <person name="Nierman W.C."/>
            <person name="Fouts D.E."/>
        </authorList>
    </citation>
    <scope>NUCLEOTIDE SEQUENCE [LARGE SCALE GENOMIC DNA]</scope>
    <source>
        <strain evidence="1 2">FPW1039</strain>
    </source>
</reference>
<protein>
    <submittedName>
        <fullName evidence="1">Uncharacterized protein</fullName>
    </submittedName>
</protein>
<sequence length="54" mass="6634">MRMIRKVVSKLNRLFHLDFISNRFHLIFRDEQTNHKSGFLAFRNLLKQNIRSVF</sequence>
<evidence type="ECO:0000313" key="1">
    <source>
        <dbReference type="EMBL" id="EMJ34669.1"/>
    </source>
</evidence>
<dbReference type="EMBL" id="AKWR02000216">
    <property type="protein sequence ID" value="EMJ34669.1"/>
    <property type="molecule type" value="Genomic_DNA"/>
</dbReference>
<name>A0A0F6I9E4_LEPIR</name>
<dbReference type="AlphaFoldDB" id="A0A0F6I9E4"/>
<organism evidence="1 2">
    <name type="scientific">Leptospira interrogans str. FPW1039</name>
    <dbReference type="NCBI Taxonomy" id="1193040"/>
    <lineage>
        <taxon>Bacteria</taxon>
        <taxon>Pseudomonadati</taxon>
        <taxon>Spirochaetota</taxon>
        <taxon>Spirochaetia</taxon>
        <taxon>Leptospirales</taxon>
        <taxon>Leptospiraceae</taxon>
        <taxon>Leptospira</taxon>
    </lineage>
</organism>
<comment type="caution">
    <text evidence="1">The sequence shown here is derived from an EMBL/GenBank/DDBJ whole genome shotgun (WGS) entry which is preliminary data.</text>
</comment>
<proteinExistence type="predicted"/>
<dbReference type="Proteomes" id="UP000012164">
    <property type="component" value="Unassembled WGS sequence"/>
</dbReference>
<accession>A0A0F6I9E4</accession>